<evidence type="ECO:0000313" key="2">
    <source>
        <dbReference type="EMBL" id="KAH3810260.1"/>
    </source>
</evidence>
<evidence type="ECO:0000313" key="3">
    <source>
        <dbReference type="Proteomes" id="UP000828390"/>
    </source>
</evidence>
<reference evidence="1" key="1">
    <citation type="journal article" date="2019" name="bioRxiv">
        <title>The Genome of the Zebra Mussel, Dreissena polymorpha: A Resource for Invasive Species Research.</title>
        <authorList>
            <person name="McCartney M.A."/>
            <person name="Auch B."/>
            <person name="Kono T."/>
            <person name="Mallez S."/>
            <person name="Zhang Y."/>
            <person name="Obille A."/>
            <person name="Becker A."/>
            <person name="Abrahante J.E."/>
            <person name="Garbe J."/>
            <person name="Badalamenti J.P."/>
            <person name="Herman A."/>
            <person name="Mangelson H."/>
            <person name="Liachko I."/>
            <person name="Sullivan S."/>
            <person name="Sone E.D."/>
            <person name="Koren S."/>
            <person name="Silverstein K.A.T."/>
            <person name="Beckman K.B."/>
            <person name="Gohl D.M."/>
        </authorList>
    </citation>
    <scope>NUCLEOTIDE SEQUENCE</scope>
    <source>
        <strain evidence="1">Duluth1</strain>
        <tissue evidence="1">Whole animal</tissue>
    </source>
</reference>
<dbReference type="EMBL" id="JAIWYP010000006">
    <property type="protein sequence ID" value="KAH3810260.1"/>
    <property type="molecule type" value="Genomic_DNA"/>
</dbReference>
<proteinExistence type="predicted"/>
<sequence length="59" mass="6352">MSTKQAVLSDTEVKVALGLAPTQEQQVIVTLGRFEINATSVVVLQVSVVNTQDNTIPNR</sequence>
<reference evidence="1" key="2">
    <citation type="submission" date="2020-11" db="EMBL/GenBank/DDBJ databases">
        <authorList>
            <person name="McCartney M.A."/>
            <person name="Auch B."/>
            <person name="Kono T."/>
            <person name="Mallez S."/>
            <person name="Becker A."/>
            <person name="Gohl D.M."/>
            <person name="Silverstein K.A.T."/>
            <person name="Koren S."/>
            <person name="Bechman K.B."/>
            <person name="Herman A."/>
            <person name="Abrahante J.E."/>
            <person name="Garbe J."/>
        </authorList>
    </citation>
    <scope>NUCLEOTIDE SEQUENCE</scope>
    <source>
        <strain evidence="1">Duluth1</strain>
        <tissue evidence="1">Whole animal</tissue>
    </source>
</reference>
<accession>A0A9D4JHH5</accession>
<comment type="caution">
    <text evidence="1">The sequence shown here is derived from an EMBL/GenBank/DDBJ whole genome shotgun (WGS) entry which is preliminary data.</text>
</comment>
<protein>
    <submittedName>
        <fullName evidence="1">Uncharacterized protein</fullName>
    </submittedName>
</protein>
<gene>
    <name evidence="1" type="ORF">DPMN_138649</name>
    <name evidence="2" type="ORF">DPMN_138650</name>
</gene>
<dbReference type="AlphaFoldDB" id="A0A9D4JHH5"/>
<dbReference type="EMBL" id="JAIWYP010000006">
    <property type="protein sequence ID" value="KAH3810259.1"/>
    <property type="molecule type" value="Genomic_DNA"/>
</dbReference>
<name>A0A9D4JHH5_DREPO</name>
<evidence type="ECO:0000313" key="1">
    <source>
        <dbReference type="EMBL" id="KAH3810259.1"/>
    </source>
</evidence>
<keyword evidence="3" id="KW-1185">Reference proteome</keyword>
<organism evidence="1 3">
    <name type="scientific">Dreissena polymorpha</name>
    <name type="common">Zebra mussel</name>
    <name type="synonym">Mytilus polymorpha</name>
    <dbReference type="NCBI Taxonomy" id="45954"/>
    <lineage>
        <taxon>Eukaryota</taxon>
        <taxon>Metazoa</taxon>
        <taxon>Spiralia</taxon>
        <taxon>Lophotrochozoa</taxon>
        <taxon>Mollusca</taxon>
        <taxon>Bivalvia</taxon>
        <taxon>Autobranchia</taxon>
        <taxon>Heteroconchia</taxon>
        <taxon>Euheterodonta</taxon>
        <taxon>Imparidentia</taxon>
        <taxon>Neoheterodontei</taxon>
        <taxon>Myida</taxon>
        <taxon>Dreissenoidea</taxon>
        <taxon>Dreissenidae</taxon>
        <taxon>Dreissena</taxon>
    </lineage>
</organism>
<dbReference type="Proteomes" id="UP000828390">
    <property type="component" value="Unassembled WGS sequence"/>
</dbReference>